<dbReference type="Proteomes" id="UP001054837">
    <property type="component" value="Unassembled WGS sequence"/>
</dbReference>
<name>A0AAV4QH69_9ARAC</name>
<keyword evidence="3" id="KW-1185">Reference proteome</keyword>
<dbReference type="EMBL" id="BPLQ01004630">
    <property type="protein sequence ID" value="GIY09413.1"/>
    <property type="molecule type" value="Genomic_DNA"/>
</dbReference>
<comment type="caution">
    <text evidence="2">The sequence shown here is derived from an EMBL/GenBank/DDBJ whole genome shotgun (WGS) entry which is preliminary data.</text>
</comment>
<evidence type="ECO:0000256" key="1">
    <source>
        <dbReference type="SAM" id="MobiDB-lite"/>
    </source>
</evidence>
<feature type="region of interest" description="Disordered" evidence="1">
    <location>
        <begin position="75"/>
        <end position="105"/>
    </location>
</feature>
<protein>
    <submittedName>
        <fullName evidence="2">Uncharacterized protein</fullName>
    </submittedName>
</protein>
<evidence type="ECO:0000313" key="3">
    <source>
        <dbReference type="Proteomes" id="UP001054837"/>
    </source>
</evidence>
<dbReference type="AlphaFoldDB" id="A0AAV4QH69"/>
<reference evidence="2 3" key="1">
    <citation type="submission" date="2021-06" db="EMBL/GenBank/DDBJ databases">
        <title>Caerostris darwini draft genome.</title>
        <authorList>
            <person name="Kono N."/>
            <person name="Arakawa K."/>
        </authorList>
    </citation>
    <scope>NUCLEOTIDE SEQUENCE [LARGE SCALE GENOMIC DNA]</scope>
</reference>
<gene>
    <name evidence="2" type="ORF">CDAR_110541</name>
</gene>
<sequence>MAWHCAFPWRKRSRETEDHTLPCYREPHVENTISHRASASARIWNGTVCMKPMEDPEQKAVVCVEKGGLIEKSEKFIYRKNRGSPTNNDPPRERTPLDPSPPAKL</sequence>
<organism evidence="2 3">
    <name type="scientific">Caerostris darwini</name>
    <dbReference type="NCBI Taxonomy" id="1538125"/>
    <lineage>
        <taxon>Eukaryota</taxon>
        <taxon>Metazoa</taxon>
        <taxon>Ecdysozoa</taxon>
        <taxon>Arthropoda</taxon>
        <taxon>Chelicerata</taxon>
        <taxon>Arachnida</taxon>
        <taxon>Araneae</taxon>
        <taxon>Araneomorphae</taxon>
        <taxon>Entelegynae</taxon>
        <taxon>Araneoidea</taxon>
        <taxon>Araneidae</taxon>
        <taxon>Caerostris</taxon>
    </lineage>
</organism>
<evidence type="ECO:0000313" key="2">
    <source>
        <dbReference type="EMBL" id="GIY09413.1"/>
    </source>
</evidence>
<accession>A0AAV4QH69</accession>
<proteinExistence type="predicted"/>